<dbReference type="Gene3D" id="3.30.390.100">
    <property type="match status" value="1"/>
</dbReference>
<gene>
    <name evidence="3" type="ORF">SAMN04489760_13312</name>
</gene>
<name>A0A1H8ACM1_9BACT</name>
<keyword evidence="4" id="KW-1185">Reference proteome</keyword>
<proteinExistence type="predicted"/>
<sequence length="253" mass="27241">MDILENILKTIKEDASVQEVRRGLSWTAVVSRRCGLASTMAQGGCSHEDTGGLEGNLTEMSALGLARYGLSGGMSRASLGLAAINSLIDVDPNRYSDVEGLKLVKELGKGKNISVIGHFPYLDALAREARNLWIIEKRPRAGDYPEESGTDLIPQSDIVVISSTTLINDTLPGILGLCRKGSVKMLLGPSTPLSEVLFDYGIDMLAGSVVTEKDAVLKSVSEGASFLQLKKNGGVRFVSIIRDYDDIVRRLTE</sequence>
<protein>
    <recommendedName>
        <fullName evidence="5">Heavy-metal chelation</fullName>
    </recommendedName>
</protein>
<dbReference type="Gene3D" id="3.40.50.11590">
    <property type="match status" value="1"/>
</dbReference>
<dbReference type="SUPFAM" id="SSF159713">
    <property type="entry name" value="Dhaf3308-like"/>
    <property type="match status" value="1"/>
</dbReference>
<evidence type="ECO:0000259" key="2">
    <source>
        <dbReference type="Pfam" id="PF13938"/>
    </source>
</evidence>
<evidence type="ECO:0000313" key="4">
    <source>
        <dbReference type="Proteomes" id="UP000198744"/>
    </source>
</evidence>
<evidence type="ECO:0008006" key="5">
    <source>
        <dbReference type="Google" id="ProtNLM"/>
    </source>
</evidence>
<dbReference type="OrthoDB" id="9806942at2"/>
<dbReference type="STRING" id="43775.SAMN04489760_13312"/>
<dbReference type="Pfam" id="PF13938">
    <property type="entry name" value="DUF4213"/>
    <property type="match status" value="1"/>
</dbReference>
<feature type="domain" description="DUF4213" evidence="2">
    <location>
        <begin position="7"/>
        <end position="88"/>
    </location>
</feature>
<dbReference type="RefSeq" id="WP_093884567.1">
    <property type="nucleotide sequence ID" value="NZ_FOBS01000033.1"/>
</dbReference>
<dbReference type="AlphaFoldDB" id="A0A1H8ACM1"/>
<organism evidence="3 4">
    <name type="scientific">Syntrophus gentianae</name>
    <dbReference type="NCBI Taxonomy" id="43775"/>
    <lineage>
        <taxon>Bacteria</taxon>
        <taxon>Pseudomonadati</taxon>
        <taxon>Thermodesulfobacteriota</taxon>
        <taxon>Syntrophia</taxon>
        <taxon>Syntrophales</taxon>
        <taxon>Syntrophaceae</taxon>
        <taxon>Syntrophus</taxon>
    </lineage>
</organism>
<reference evidence="3 4" key="1">
    <citation type="submission" date="2016-10" db="EMBL/GenBank/DDBJ databases">
        <authorList>
            <person name="de Groot N.N."/>
        </authorList>
    </citation>
    <scope>NUCLEOTIDE SEQUENCE [LARGE SCALE GENOMIC DNA]</scope>
    <source>
        <strain evidence="3 4">DSM 8423</strain>
    </source>
</reference>
<evidence type="ECO:0000259" key="1">
    <source>
        <dbReference type="Pfam" id="PF04016"/>
    </source>
</evidence>
<dbReference type="EMBL" id="FOBS01000033">
    <property type="protein sequence ID" value="SEM67307.1"/>
    <property type="molecule type" value="Genomic_DNA"/>
</dbReference>
<dbReference type="InterPro" id="IPR007161">
    <property type="entry name" value="DUF364"/>
</dbReference>
<dbReference type="Proteomes" id="UP000198744">
    <property type="component" value="Unassembled WGS sequence"/>
</dbReference>
<feature type="domain" description="Putative heavy-metal chelation" evidence="1">
    <location>
        <begin position="105"/>
        <end position="238"/>
    </location>
</feature>
<evidence type="ECO:0000313" key="3">
    <source>
        <dbReference type="EMBL" id="SEM67307.1"/>
    </source>
</evidence>
<accession>A0A1H8ACM1</accession>
<dbReference type="InterPro" id="IPR025251">
    <property type="entry name" value="DUF4213"/>
</dbReference>
<dbReference type="Pfam" id="PF04016">
    <property type="entry name" value="DUF364"/>
    <property type="match status" value="1"/>
</dbReference>